<dbReference type="PROSITE" id="PS51318">
    <property type="entry name" value="TAT"/>
    <property type="match status" value="1"/>
</dbReference>
<protein>
    <submittedName>
        <fullName evidence="9">DsbA family protein</fullName>
    </submittedName>
</protein>
<dbReference type="PROSITE" id="PS51257">
    <property type="entry name" value="PROKAR_LIPOPROTEIN"/>
    <property type="match status" value="1"/>
</dbReference>
<dbReference type="Pfam" id="PF13462">
    <property type="entry name" value="Thioredoxin_4"/>
    <property type="match status" value="1"/>
</dbReference>
<keyword evidence="5" id="KW-0560">Oxidoreductase</keyword>
<evidence type="ECO:0000256" key="3">
    <source>
        <dbReference type="ARBA" id="ARBA00022729"/>
    </source>
</evidence>
<accession>A0ABD6A6I0</accession>
<keyword evidence="4" id="KW-0249">Electron transport</keyword>
<dbReference type="AlphaFoldDB" id="A0ABD6A6I0"/>
<evidence type="ECO:0000256" key="6">
    <source>
        <dbReference type="ARBA" id="ARBA00023157"/>
    </source>
</evidence>
<gene>
    <name evidence="9" type="ORF">ACFQPE_05415</name>
</gene>
<sequence length="220" mass="23565">MENRRAFLAGVGLAASGALAGCLGLGGGRSETDLDAHPAAAGATDEPRLGPPLEEARAVIVAFEDPSCTTCRRFETTTFPRIESDLVGSGEVAFVYRLLPIVFPWGEPAAQALEATYDRSAEAFWALKAHYYAEQDAFGSDTVLDRTGAFLARETDVDAAGVVADAREERFDDRVREDVRAAEEAGASATPTFYLFREGEFLTRAVGAKDYAVFERALGG</sequence>
<dbReference type="Proteomes" id="UP001596547">
    <property type="component" value="Unassembled WGS sequence"/>
</dbReference>
<dbReference type="GeneID" id="79314049"/>
<comment type="caution">
    <text evidence="9">The sequence shown here is derived from an EMBL/GenBank/DDBJ whole genome shotgun (WGS) entry which is preliminary data.</text>
</comment>
<organism evidence="9 10">
    <name type="scientific">Halomarina halobia</name>
    <dbReference type="NCBI Taxonomy" id="3033386"/>
    <lineage>
        <taxon>Archaea</taxon>
        <taxon>Methanobacteriati</taxon>
        <taxon>Methanobacteriota</taxon>
        <taxon>Stenosarchaea group</taxon>
        <taxon>Halobacteria</taxon>
        <taxon>Halobacteriales</taxon>
        <taxon>Natronomonadaceae</taxon>
        <taxon>Halomarina</taxon>
    </lineage>
</organism>
<evidence type="ECO:0000259" key="8">
    <source>
        <dbReference type="Pfam" id="PF13462"/>
    </source>
</evidence>
<dbReference type="InterPro" id="IPR006311">
    <property type="entry name" value="TAT_signal"/>
</dbReference>
<evidence type="ECO:0000256" key="5">
    <source>
        <dbReference type="ARBA" id="ARBA00023002"/>
    </source>
</evidence>
<dbReference type="Gene3D" id="3.40.30.10">
    <property type="entry name" value="Glutaredoxin"/>
    <property type="match status" value="1"/>
</dbReference>
<evidence type="ECO:0000313" key="10">
    <source>
        <dbReference type="Proteomes" id="UP001596547"/>
    </source>
</evidence>
<dbReference type="InterPro" id="IPR036249">
    <property type="entry name" value="Thioredoxin-like_sf"/>
</dbReference>
<name>A0ABD6A6I0_9EURY</name>
<proteinExistence type="inferred from homology"/>
<evidence type="ECO:0000313" key="9">
    <source>
        <dbReference type="EMBL" id="MFC7316234.1"/>
    </source>
</evidence>
<evidence type="ECO:0000256" key="7">
    <source>
        <dbReference type="ARBA" id="ARBA00023284"/>
    </source>
</evidence>
<dbReference type="InterPro" id="IPR012336">
    <property type="entry name" value="Thioredoxin-like_fold"/>
</dbReference>
<dbReference type="PANTHER" id="PTHR13887">
    <property type="entry name" value="GLUTATHIONE S-TRANSFERASE KAPPA"/>
    <property type="match status" value="1"/>
</dbReference>
<dbReference type="GO" id="GO:0016491">
    <property type="term" value="F:oxidoreductase activity"/>
    <property type="evidence" value="ECO:0007669"/>
    <property type="project" value="UniProtKB-KW"/>
</dbReference>
<reference evidence="9 10" key="1">
    <citation type="journal article" date="2019" name="Int. J. Syst. Evol. Microbiol.">
        <title>The Global Catalogue of Microorganisms (GCM) 10K type strain sequencing project: providing services to taxonomists for standard genome sequencing and annotation.</title>
        <authorList>
            <consortium name="The Broad Institute Genomics Platform"/>
            <consortium name="The Broad Institute Genome Sequencing Center for Infectious Disease"/>
            <person name="Wu L."/>
            <person name="Ma J."/>
        </authorList>
    </citation>
    <scope>NUCLEOTIDE SEQUENCE [LARGE SCALE GENOMIC DNA]</scope>
    <source>
        <strain evidence="9 10">PSR21</strain>
    </source>
</reference>
<keyword evidence="6" id="KW-1015">Disulfide bond</keyword>
<dbReference type="RefSeq" id="WP_276304505.1">
    <property type="nucleotide sequence ID" value="NZ_CP119992.1"/>
</dbReference>
<keyword evidence="7" id="KW-0676">Redox-active center</keyword>
<feature type="domain" description="Thioredoxin-like fold" evidence="8">
    <location>
        <begin position="54"/>
        <end position="195"/>
    </location>
</feature>
<evidence type="ECO:0000256" key="2">
    <source>
        <dbReference type="ARBA" id="ARBA00007787"/>
    </source>
</evidence>
<dbReference type="PANTHER" id="PTHR13887:SF14">
    <property type="entry name" value="DISULFIDE BOND FORMATION PROTEIN D"/>
    <property type="match status" value="1"/>
</dbReference>
<dbReference type="EMBL" id="JBHTBF010000002">
    <property type="protein sequence ID" value="MFC7316234.1"/>
    <property type="molecule type" value="Genomic_DNA"/>
</dbReference>
<keyword evidence="3" id="KW-0732">Signal</keyword>
<evidence type="ECO:0000256" key="1">
    <source>
        <dbReference type="ARBA" id="ARBA00005791"/>
    </source>
</evidence>
<comment type="similarity">
    <text evidence="1">Belongs to the thioredoxin family. DsbA subfamily.</text>
</comment>
<evidence type="ECO:0000256" key="4">
    <source>
        <dbReference type="ARBA" id="ARBA00022982"/>
    </source>
</evidence>
<comment type="similarity">
    <text evidence="2">Belongs to the glutaredoxin family.</text>
</comment>
<keyword evidence="10" id="KW-1185">Reference proteome</keyword>
<dbReference type="SUPFAM" id="SSF52833">
    <property type="entry name" value="Thioredoxin-like"/>
    <property type="match status" value="1"/>
</dbReference>
<keyword evidence="4" id="KW-0813">Transport</keyword>